<sequence length="50" mass="5706">MCAFCRETAYVRKKQPVLDDLVYNANITALQETCLGNSDVVWMMAGFQFL</sequence>
<dbReference type="EMBL" id="HACG01040332">
    <property type="protein sequence ID" value="CEK87197.1"/>
    <property type="molecule type" value="Transcribed_RNA"/>
</dbReference>
<organism evidence="3">
    <name type="scientific">Arion vulgaris</name>
    <dbReference type="NCBI Taxonomy" id="1028688"/>
    <lineage>
        <taxon>Eukaryota</taxon>
        <taxon>Metazoa</taxon>
        <taxon>Spiralia</taxon>
        <taxon>Lophotrochozoa</taxon>
        <taxon>Mollusca</taxon>
        <taxon>Gastropoda</taxon>
        <taxon>Heterobranchia</taxon>
        <taxon>Euthyneura</taxon>
        <taxon>Panpulmonata</taxon>
        <taxon>Eupulmonata</taxon>
        <taxon>Stylommatophora</taxon>
        <taxon>Helicina</taxon>
        <taxon>Arionoidea</taxon>
        <taxon>Arionidae</taxon>
        <taxon>Arion</taxon>
    </lineage>
</organism>
<proteinExistence type="predicted"/>
<dbReference type="EMBL" id="HACG01040328">
    <property type="protein sequence ID" value="CEK87193.1"/>
    <property type="molecule type" value="Transcribed_RNA"/>
</dbReference>
<evidence type="ECO:0000313" key="1">
    <source>
        <dbReference type="EMBL" id="CEK87193.1"/>
    </source>
</evidence>
<evidence type="ECO:0000313" key="2">
    <source>
        <dbReference type="EMBL" id="CEK87194.1"/>
    </source>
</evidence>
<accession>A0A0B7B2V0</accession>
<name>A0A0B7B2V0_9EUPU</name>
<reference evidence="3" key="1">
    <citation type="submission" date="2014-12" db="EMBL/GenBank/DDBJ databases">
        <title>Insight into the proteome of Arion vulgaris.</title>
        <authorList>
            <person name="Aradska J."/>
            <person name="Bulat T."/>
            <person name="Smidak R."/>
            <person name="Sarate P."/>
            <person name="Gangsoo J."/>
            <person name="Sialana F."/>
            <person name="Bilban M."/>
            <person name="Lubec G."/>
        </authorList>
    </citation>
    <scope>NUCLEOTIDE SEQUENCE</scope>
    <source>
        <tissue evidence="3">Skin</tissue>
    </source>
</reference>
<evidence type="ECO:0000313" key="3">
    <source>
        <dbReference type="EMBL" id="CEK87197.1"/>
    </source>
</evidence>
<dbReference type="EMBL" id="HACG01040329">
    <property type="protein sequence ID" value="CEK87194.1"/>
    <property type="molecule type" value="Transcribed_RNA"/>
</dbReference>
<protein>
    <submittedName>
        <fullName evidence="3">Uncharacterized protein</fullName>
    </submittedName>
</protein>
<dbReference type="AlphaFoldDB" id="A0A0B7B2V0"/>
<gene>
    <name evidence="3" type="primary">ORF157949</name>
    <name evidence="1" type="synonym">ORF157932</name>
    <name evidence="2" type="synonym">ORF157939</name>
</gene>